<keyword evidence="2" id="KW-1185">Reference proteome</keyword>
<dbReference type="AlphaFoldDB" id="A0A834TIV1"/>
<evidence type="ECO:0000313" key="2">
    <source>
        <dbReference type="Proteomes" id="UP000634136"/>
    </source>
</evidence>
<name>A0A834TIV1_9FABA</name>
<organism evidence="1 2">
    <name type="scientific">Senna tora</name>
    <dbReference type="NCBI Taxonomy" id="362788"/>
    <lineage>
        <taxon>Eukaryota</taxon>
        <taxon>Viridiplantae</taxon>
        <taxon>Streptophyta</taxon>
        <taxon>Embryophyta</taxon>
        <taxon>Tracheophyta</taxon>
        <taxon>Spermatophyta</taxon>
        <taxon>Magnoliopsida</taxon>
        <taxon>eudicotyledons</taxon>
        <taxon>Gunneridae</taxon>
        <taxon>Pentapetalae</taxon>
        <taxon>rosids</taxon>
        <taxon>fabids</taxon>
        <taxon>Fabales</taxon>
        <taxon>Fabaceae</taxon>
        <taxon>Caesalpinioideae</taxon>
        <taxon>Cassia clade</taxon>
        <taxon>Senna</taxon>
    </lineage>
</organism>
<gene>
    <name evidence="1" type="ORF">G2W53_027180</name>
</gene>
<dbReference type="EMBL" id="JAAIUW010000008">
    <property type="protein sequence ID" value="KAF7821725.1"/>
    <property type="molecule type" value="Genomic_DNA"/>
</dbReference>
<evidence type="ECO:0000313" key="1">
    <source>
        <dbReference type="EMBL" id="KAF7821725.1"/>
    </source>
</evidence>
<reference evidence="1" key="1">
    <citation type="submission" date="2020-09" db="EMBL/GenBank/DDBJ databases">
        <title>Genome-Enabled Discovery of Anthraquinone Biosynthesis in Senna tora.</title>
        <authorList>
            <person name="Kang S.-H."/>
            <person name="Pandey R.P."/>
            <person name="Lee C.-M."/>
            <person name="Sim J.-S."/>
            <person name="Jeong J.-T."/>
            <person name="Choi B.-S."/>
            <person name="Jung M."/>
            <person name="Ginzburg D."/>
            <person name="Zhao K."/>
            <person name="Won S.Y."/>
            <person name="Oh T.-J."/>
            <person name="Yu Y."/>
            <person name="Kim N.-H."/>
            <person name="Lee O.R."/>
            <person name="Lee T.-H."/>
            <person name="Bashyal P."/>
            <person name="Kim T.-S."/>
            <person name="Lee W.-H."/>
            <person name="Kawkins C."/>
            <person name="Kim C.-K."/>
            <person name="Kim J.S."/>
            <person name="Ahn B.O."/>
            <person name="Rhee S.Y."/>
            <person name="Sohng J.K."/>
        </authorList>
    </citation>
    <scope>NUCLEOTIDE SEQUENCE</scope>
    <source>
        <tissue evidence="1">Leaf</tissue>
    </source>
</reference>
<protein>
    <submittedName>
        <fullName evidence="1">Uncharacterized protein</fullName>
    </submittedName>
</protein>
<comment type="caution">
    <text evidence="1">The sequence shown here is derived from an EMBL/GenBank/DDBJ whole genome shotgun (WGS) entry which is preliminary data.</text>
</comment>
<accession>A0A834TIV1</accession>
<proteinExistence type="predicted"/>
<dbReference type="Proteomes" id="UP000634136">
    <property type="component" value="Unassembled WGS sequence"/>
</dbReference>
<sequence>MEKRVDSWKDIRIMKEALRDMPKRDEEEERLEVKDILALNTFKNKIEEEIKPEVVQVSAIDTFGNPSTNTDTDSEATDVKTTGHVVNNHDTQAKNDEEEEGLELNNASMFFIKNETEEKMKSTLYSTSKATTEADWKLEEGMIPITAPDSSLREVVFYLPNTELAWKRLENGCPDVKMPKKRYYSRRSLLVLETVGEERKVNVV</sequence>